<dbReference type="PANTHER" id="PTHR35601">
    <property type="entry name" value="TOXIN RELE"/>
    <property type="match status" value="1"/>
</dbReference>
<dbReference type="EMBL" id="WSRS01000088">
    <property type="protein sequence ID" value="MVX59567.1"/>
    <property type="molecule type" value="Genomic_DNA"/>
</dbReference>
<evidence type="ECO:0000313" key="4">
    <source>
        <dbReference type="Proteomes" id="UP000461595"/>
    </source>
</evidence>
<protein>
    <submittedName>
        <fullName evidence="3">Type II toxin-antitoxin system mRNA interferase toxin, RelE/StbE family</fullName>
    </submittedName>
</protein>
<dbReference type="Gene3D" id="3.30.2310.20">
    <property type="entry name" value="RelE-like"/>
    <property type="match status" value="1"/>
</dbReference>
<dbReference type="InterPro" id="IPR007712">
    <property type="entry name" value="RelE/ParE_toxin"/>
</dbReference>
<organism evidence="3 4">
    <name type="scientific">Streptococcus danieliae</name>
    <dbReference type="NCBI Taxonomy" id="747656"/>
    <lineage>
        <taxon>Bacteria</taxon>
        <taxon>Bacillati</taxon>
        <taxon>Bacillota</taxon>
        <taxon>Bacilli</taxon>
        <taxon>Lactobacillales</taxon>
        <taxon>Streptococcaceae</taxon>
        <taxon>Streptococcus</taxon>
    </lineage>
</organism>
<comment type="caution">
    <text evidence="3">The sequence shown here is derived from an EMBL/GenBank/DDBJ whole genome shotgun (WGS) entry which is preliminary data.</text>
</comment>
<dbReference type="RefSeq" id="WP_160333330.1">
    <property type="nucleotide sequence ID" value="NZ_WSRS01000088.1"/>
</dbReference>
<accession>A0A7X3G9R4</accession>
<gene>
    <name evidence="3" type="ORF">E5983_07995</name>
</gene>
<name>A0A7X3G9R4_9STRE</name>
<dbReference type="Proteomes" id="UP000461595">
    <property type="component" value="Unassembled WGS sequence"/>
</dbReference>
<dbReference type="SUPFAM" id="SSF143011">
    <property type="entry name" value="RelE-like"/>
    <property type="match status" value="1"/>
</dbReference>
<evidence type="ECO:0000313" key="3">
    <source>
        <dbReference type="EMBL" id="MVX59567.1"/>
    </source>
</evidence>
<proteinExistence type="inferred from homology"/>
<dbReference type="NCBIfam" id="TIGR02385">
    <property type="entry name" value="RelE_StbE"/>
    <property type="match status" value="1"/>
</dbReference>
<dbReference type="AlphaFoldDB" id="A0A7X3G9R4"/>
<evidence type="ECO:0000256" key="2">
    <source>
        <dbReference type="ARBA" id="ARBA00022649"/>
    </source>
</evidence>
<dbReference type="PANTHER" id="PTHR35601:SF1">
    <property type="entry name" value="TOXIN RELE"/>
    <property type="match status" value="1"/>
</dbReference>
<dbReference type="InterPro" id="IPR035093">
    <property type="entry name" value="RelE/ParE_toxin_dom_sf"/>
</dbReference>
<dbReference type="Pfam" id="PF05016">
    <property type="entry name" value="ParE_toxin"/>
    <property type="match status" value="1"/>
</dbReference>
<reference evidence="3 4" key="1">
    <citation type="submission" date="2019-12" db="EMBL/GenBank/DDBJ databases">
        <title>Microbes associate with the intestines of laboratory mice.</title>
        <authorList>
            <person name="Navarre W."/>
            <person name="Wong E."/>
        </authorList>
    </citation>
    <scope>NUCLEOTIDE SEQUENCE [LARGE SCALE GENOMIC DNA]</scope>
    <source>
        <strain evidence="3 4">NM51_B2-22</strain>
    </source>
</reference>
<keyword evidence="2" id="KW-1277">Toxin-antitoxin system</keyword>
<comment type="similarity">
    <text evidence="1">Belongs to the RelE toxin family.</text>
</comment>
<evidence type="ECO:0000256" key="1">
    <source>
        <dbReference type="ARBA" id="ARBA00006226"/>
    </source>
</evidence>
<dbReference type="OrthoDB" id="9805098at2"/>
<sequence>MVYRLVLSDDVLKQLKKMDKHVGFMLAKDMKNKLDGLANPRQHGKALVEDLKGLWCYRIGNYRVICDIIDDELVVLALEVGHRKEVYKR</sequence>